<reference evidence="3" key="1">
    <citation type="journal article" date="2021" name="PeerJ">
        <title>Extensive microbial diversity within the chicken gut microbiome revealed by metagenomics and culture.</title>
        <authorList>
            <person name="Gilroy R."/>
            <person name="Ravi A."/>
            <person name="Getino M."/>
            <person name="Pursley I."/>
            <person name="Horton D.L."/>
            <person name="Alikhan N.F."/>
            <person name="Baker D."/>
            <person name="Gharbi K."/>
            <person name="Hall N."/>
            <person name="Watson M."/>
            <person name="Adriaenssens E.M."/>
            <person name="Foster-Nyarko E."/>
            <person name="Jarju S."/>
            <person name="Secka A."/>
            <person name="Antonio M."/>
            <person name="Oren A."/>
            <person name="Chaudhuri R.R."/>
            <person name="La Ragione R."/>
            <person name="Hildebrand F."/>
            <person name="Pallen M.J."/>
        </authorList>
    </citation>
    <scope>NUCLEOTIDE SEQUENCE</scope>
    <source>
        <strain evidence="3">ChiGjej1B1-18357</strain>
    </source>
</reference>
<accession>A0A921F246</accession>
<dbReference type="InterPro" id="IPR002347">
    <property type="entry name" value="SDR_fam"/>
</dbReference>
<comment type="caution">
    <text evidence="3">The sequence shown here is derived from an EMBL/GenBank/DDBJ whole genome shotgun (WGS) entry which is preliminary data.</text>
</comment>
<dbReference type="RefSeq" id="WP_303910018.1">
    <property type="nucleotide sequence ID" value="NZ_DYXM01000002.1"/>
</dbReference>
<dbReference type="NCBIfam" id="NF005559">
    <property type="entry name" value="PRK07231.1"/>
    <property type="match status" value="1"/>
</dbReference>
<proteinExistence type="inferred from homology"/>
<dbReference type="PRINTS" id="PR00081">
    <property type="entry name" value="GDHRDH"/>
</dbReference>
<evidence type="ECO:0000313" key="4">
    <source>
        <dbReference type="Proteomes" id="UP000776650"/>
    </source>
</evidence>
<evidence type="ECO:0000313" key="3">
    <source>
        <dbReference type="EMBL" id="HJE89383.1"/>
    </source>
</evidence>
<protein>
    <submittedName>
        <fullName evidence="3">SDR family oxidoreductase</fullName>
    </submittedName>
</protein>
<dbReference type="AlphaFoldDB" id="A0A921F246"/>
<evidence type="ECO:0000256" key="1">
    <source>
        <dbReference type="ARBA" id="ARBA00006484"/>
    </source>
</evidence>
<dbReference type="EMBL" id="DYXM01000002">
    <property type="protein sequence ID" value="HJE89383.1"/>
    <property type="molecule type" value="Genomic_DNA"/>
</dbReference>
<keyword evidence="2" id="KW-0560">Oxidoreductase</keyword>
<dbReference type="CDD" id="cd05233">
    <property type="entry name" value="SDR_c"/>
    <property type="match status" value="1"/>
</dbReference>
<dbReference type="PANTHER" id="PTHR43943">
    <property type="entry name" value="DEHYDROGENASE/REDUCTASE (SDR FAMILY) MEMBER 4"/>
    <property type="match status" value="1"/>
</dbReference>
<dbReference type="InterPro" id="IPR036291">
    <property type="entry name" value="NAD(P)-bd_dom_sf"/>
</dbReference>
<sequence>MAQEDQNNTAGRRFEGQVAIITGASRGIGLGIARRLVSEGAKVAITARGEEALAAAVEELGADNAIGIPGKAHDPDHQDDVIAKVTERFGPVDHLVNNTGINPVYGGLLDIDVEVAKKIAEVNAISALQWTKKVHKASLGERGGNVVFIGSLAGMRNSPGIAFYGASKAMIARLVEDLAVEMGPKCRVNGVAPAVVKTKFATALYEGQEDPAAPYPLKRLGEPADIAGPVAFLLSEDASWITGTMLPVDGGLLAAGASLL</sequence>
<evidence type="ECO:0000256" key="2">
    <source>
        <dbReference type="ARBA" id="ARBA00023002"/>
    </source>
</evidence>
<reference evidence="3" key="2">
    <citation type="submission" date="2021-09" db="EMBL/GenBank/DDBJ databases">
        <authorList>
            <person name="Gilroy R."/>
        </authorList>
    </citation>
    <scope>NUCLEOTIDE SEQUENCE</scope>
    <source>
        <strain evidence="3">ChiGjej1B1-18357</strain>
    </source>
</reference>
<dbReference type="Proteomes" id="UP000776650">
    <property type="component" value="Unassembled WGS sequence"/>
</dbReference>
<organism evidence="3 4">
    <name type="scientific">Dietzia timorensis</name>
    <dbReference type="NCBI Taxonomy" id="499555"/>
    <lineage>
        <taxon>Bacteria</taxon>
        <taxon>Bacillati</taxon>
        <taxon>Actinomycetota</taxon>
        <taxon>Actinomycetes</taxon>
        <taxon>Mycobacteriales</taxon>
        <taxon>Dietziaceae</taxon>
        <taxon>Dietzia</taxon>
    </lineage>
</organism>
<dbReference type="PRINTS" id="PR00080">
    <property type="entry name" value="SDRFAMILY"/>
</dbReference>
<dbReference type="FunFam" id="3.40.50.720:FF:000084">
    <property type="entry name" value="Short-chain dehydrogenase reductase"/>
    <property type="match status" value="1"/>
</dbReference>
<name>A0A921F246_9ACTN</name>
<dbReference type="PANTHER" id="PTHR43943:SF2">
    <property type="entry name" value="DEHYDROGENASE_REDUCTASE 4"/>
    <property type="match status" value="1"/>
</dbReference>
<dbReference type="Gene3D" id="3.40.50.720">
    <property type="entry name" value="NAD(P)-binding Rossmann-like Domain"/>
    <property type="match status" value="1"/>
</dbReference>
<comment type="similarity">
    <text evidence="1">Belongs to the short-chain dehydrogenases/reductases (SDR) family.</text>
</comment>
<gene>
    <name evidence="3" type="ORF">K8V11_00035</name>
</gene>
<dbReference type="SUPFAM" id="SSF51735">
    <property type="entry name" value="NAD(P)-binding Rossmann-fold domains"/>
    <property type="match status" value="1"/>
</dbReference>
<dbReference type="GO" id="GO:0016491">
    <property type="term" value="F:oxidoreductase activity"/>
    <property type="evidence" value="ECO:0007669"/>
    <property type="project" value="UniProtKB-KW"/>
</dbReference>
<dbReference type="Pfam" id="PF13561">
    <property type="entry name" value="adh_short_C2"/>
    <property type="match status" value="1"/>
</dbReference>